<evidence type="ECO:0000313" key="2">
    <source>
        <dbReference type="Proteomes" id="UP001164745"/>
    </source>
</evidence>
<organism evidence="1 2">
    <name type="scientific">Caldicellulosiruptor naganoensis</name>
    <dbReference type="NCBI Taxonomy" id="29324"/>
    <lineage>
        <taxon>Bacteria</taxon>
        <taxon>Bacillati</taxon>
        <taxon>Bacillota</taxon>
        <taxon>Bacillota incertae sedis</taxon>
        <taxon>Caldicellulosiruptorales</taxon>
        <taxon>Caldicellulosiruptoraceae</taxon>
        <taxon>Caldicellulosiruptor</taxon>
    </lineage>
</organism>
<evidence type="ECO:0000313" key="1">
    <source>
        <dbReference type="EMBL" id="WAM32023.1"/>
    </source>
</evidence>
<reference evidence="1" key="1">
    <citation type="submission" date="2022-12" db="EMBL/GenBank/DDBJ databases">
        <authorList>
            <person name="Bing R.G."/>
            <person name="Willard D.J."/>
            <person name="Manesh M.J.H."/>
            <person name="Laemthong T."/>
            <person name="Crosby J.R."/>
            <person name="Kelly R.M."/>
        </authorList>
    </citation>
    <scope>NUCLEOTIDE SEQUENCE</scope>
    <source>
        <strain evidence="1">DSM 8991</strain>
    </source>
</reference>
<dbReference type="Proteomes" id="UP001164745">
    <property type="component" value="Chromosome"/>
</dbReference>
<name>A0ABY7BHZ2_9FIRM</name>
<sequence length="144" mass="15846">MKTYSAVESFFSIFANLPRYVLTLLPALPRTDTNFPATLPNTPLPPVAKSLIISTMLQTAIPKYFPYSITLLSHTTPLPNTSEPSFINLSIGSIYSLKYPSANTLVMSLSLITPFIIPTTMSLKNPEFFSDNPSVASTIFCSQF</sequence>
<protein>
    <submittedName>
        <fullName evidence="1">Uncharacterized protein</fullName>
    </submittedName>
</protein>
<dbReference type="EMBL" id="CP113864">
    <property type="protein sequence ID" value="WAM32023.1"/>
    <property type="molecule type" value="Genomic_DNA"/>
</dbReference>
<keyword evidence="2" id="KW-1185">Reference proteome</keyword>
<proteinExistence type="predicted"/>
<dbReference type="RefSeq" id="WP_157841350.1">
    <property type="nucleotide sequence ID" value="NZ_CP113864.1"/>
</dbReference>
<gene>
    <name evidence="1" type="ORF">OTJ99_000518</name>
</gene>
<accession>A0ABY7BHZ2</accession>